<dbReference type="InterPro" id="IPR011547">
    <property type="entry name" value="SLC26A/SulP_dom"/>
</dbReference>
<evidence type="ECO:0000313" key="8">
    <source>
        <dbReference type="EMBL" id="KAJ3227456.1"/>
    </source>
</evidence>
<feature type="transmembrane region" description="Helical" evidence="6">
    <location>
        <begin position="156"/>
        <end position="177"/>
    </location>
</feature>
<keyword evidence="9" id="KW-1185">Reference proteome</keyword>
<feature type="region of interest" description="Disordered" evidence="5">
    <location>
        <begin position="1"/>
        <end position="20"/>
    </location>
</feature>
<dbReference type="PROSITE" id="PS50801">
    <property type="entry name" value="STAS"/>
    <property type="match status" value="1"/>
</dbReference>
<feature type="compositionally biased region" description="Basic residues" evidence="5">
    <location>
        <begin position="1"/>
        <end position="11"/>
    </location>
</feature>
<evidence type="ECO:0000313" key="9">
    <source>
        <dbReference type="Proteomes" id="UP001211065"/>
    </source>
</evidence>
<dbReference type="Gene3D" id="3.30.750.24">
    <property type="entry name" value="STAS domain"/>
    <property type="match status" value="1"/>
</dbReference>
<feature type="domain" description="STAS" evidence="7">
    <location>
        <begin position="534"/>
        <end position="682"/>
    </location>
</feature>
<name>A0AAD5Y1M8_9FUNG</name>
<dbReference type="SUPFAM" id="SSF52091">
    <property type="entry name" value="SpoIIaa-like"/>
    <property type="match status" value="1"/>
</dbReference>
<evidence type="ECO:0000256" key="6">
    <source>
        <dbReference type="SAM" id="Phobius"/>
    </source>
</evidence>
<feature type="transmembrane region" description="Helical" evidence="6">
    <location>
        <begin position="189"/>
        <end position="207"/>
    </location>
</feature>
<dbReference type="Pfam" id="PF00916">
    <property type="entry name" value="Sulfate_transp"/>
    <property type="match status" value="1"/>
</dbReference>
<sequence>MTIRKKSKTLKLKSPPSSYLDKLEEPSKNNLKNLFNSKKTRKPTKKHFNFVSKLKTTIFNAIPILSWIQTYNIKKMLLGDFFGGLAVAFVAIPQTMAYASLAGLPPLYGLYSAILPPSIYCIFGGSKTLSVGLVAVNSLIMYSSISTLATPFSERYIQIALAASLISGIISIILGLIKFGSMITFISPGVLMGFVTASEAVITISQLEGLFGVTAEKSNISIIQCINTFKAFGALKWVALVNGIIVLAFLITLKYKKSKIPGPLVVAVVTTLASYFLQKTSYASLLPTVGFVPSGPPNFSVPQVSLADIPNLLTPALILCIIGFVQSYAIAQKYADIGDYEIDANQEFFALGVTKVCGSFFQAVDTPGSFARSNVNAEAGAKSQISSIIATLLILLAVMFLTPTLQYIPKSTLSGIVIIAVSGIFDITKYKKIYQVSVKDFTVSMLTAVVTFCTSMQIGIVMGIIFSIINILYNLARPHWAILGEINYAQKYTSNDSIGTTEASSSKNVTSNEVPDMIQTDSRSGGSVYKDLNRYKDALEINNVLIFRFDANIYFLNVSYWRSIIINLINDRIELSDDELGIKFDGMESNTKFFQKKKNSSCENVVTSGENILNEDAFNMERITIEDSEKKKLKFLILDFSPVDDLDYAGALGIVNTVRHVEEKYHTKILFASVKGALRDTFWKTVPGGIRSPRNSYYDLSESSISNSNVDNIDAVIADSNSKVENIKKPELINKNRFFLNVGYAVDYVRSLE</sequence>
<gene>
    <name evidence="8" type="ORF">HK099_001912</name>
</gene>
<dbReference type="InterPro" id="IPR002645">
    <property type="entry name" value="STAS_dom"/>
</dbReference>
<feature type="transmembrane region" description="Helical" evidence="6">
    <location>
        <begin position="446"/>
        <end position="473"/>
    </location>
</feature>
<proteinExistence type="predicted"/>
<feature type="transmembrane region" description="Helical" evidence="6">
    <location>
        <begin position="130"/>
        <end position="150"/>
    </location>
</feature>
<evidence type="ECO:0000256" key="5">
    <source>
        <dbReference type="SAM" id="MobiDB-lite"/>
    </source>
</evidence>
<keyword evidence="4 6" id="KW-0472">Membrane</keyword>
<feature type="transmembrane region" description="Helical" evidence="6">
    <location>
        <begin position="385"/>
        <end position="401"/>
    </location>
</feature>
<protein>
    <recommendedName>
        <fullName evidence="7">STAS domain-containing protein</fullName>
    </recommendedName>
</protein>
<keyword evidence="2 6" id="KW-0812">Transmembrane</keyword>
<evidence type="ECO:0000256" key="1">
    <source>
        <dbReference type="ARBA" id="ARBA00004141"/>
    </source>
</evidence>
<organism evidence="8 9">
    <name type="scientific">Clydaea vesicula</name>
    <dbReference type="NCBI Taxonomy" id="447962"/>
    <lineage>
        <taxon>Eukaryota</taxon>
        <taxon>Fungi</taxon>
        <taxon>Fungi incertae sedis</taxon>
        <taxon>Chytridiomycota</taxon>
        <taxon>Chytridiomycota incertae sedis</taxon>
        <taxon>Chytridiomycetes</taxon>
        <taxon>Lobulomycetales</taxon>
        <taxon>Lobulomycetaceae</taxon>
        <taxon>Clydaea</taxon>
    </lineage>
</organism>
<comment type="subcellular location">
    <subcellularLocation>
        <location evidence="1">Membrane</location>
        <topology evidence="1">Multi-pass membrane protein</topology>
    </subcellularLocation>
</comment>
<feature type="transmembrane region" description="Helical" evidence="6">
    <location>
        <begin position="260"/>
        <end position="277"/>
    </location>
</feature>
<dbReference type="InterPro" id="IPR001902">
    <property type="entry name" value="SLC26A/SulP_fam"/>
</dbReference>
<dbReference type="PANTHER" id="PTHR11814">
    <property type="entry name" value="SULFATE TRANSPORTER"/>
    <property type="match status" value="1"/>
</dbReference>
<evidence type="ECO:0000256" key="2">
    <source>
        <dbReference type="ARBA" id="ARBA00022692"/>
    </source>
</evidence>
<feature type="transmembrane region" description="Helical" evidence="6">
    <location>
        <begin position="234"/>
        <end position="253"/>
    </location>
</feature>
<dbReference type="Proteomes" id="UP001211065">
    <property type="component" value="Unassembled WGS sequence"/>
</dbReference>
<dbReference type="NCBIfam" id="TIGR00815">
    <property type="entry name" value="sulP"/>
    <property type="match status" value="1"/>
</dbReference>
<dbReference type="Pfam" id="PF01740">
    <property type="entry name" value="STAS"/>
    <property type="match status" value="1"/>
</dbReference>
<evidence type="ECO:0000259" key="7">
    <source>
        <dbReference type="PROSITE" id="PS50801"/>
    </source>
</evidence>
<feature type="transmembrane region" description="Helical" evidence="6">
    <location>
        <begin position="312"/>
        <end position="331"/>
    </location>
</feature>
<evidence type="ECO:0000256" key="3">
    <source>
        <dbReference type="ARBA" id="ARBA00022989"/>
    </source>
</evidence>
<dbReference type="AlphaFoldDB" id="A0AAD5Y1M8"/>
<reference evidence="8" key="1">
    <citation type="submission" date="2020-05" db="EMBL/GenBank/DDBJ databases">
        <title>Phylogenomic resolution of chytrid fungi.</title>
        <authorList>
            <person name="Stajich J.E."/>
            <person name="Amses K."/>
            <person name="Simmons R."/>
            <person name="Seto K."/>
            <person name="Myers J."/>
            <person name="Bonds A."/>
            <person name="Quandt C.A."/>
            <person name="Barry K."/>
            <person name="Liu P."/>
            <person name="Grigoriev I."/>
            <person name="Longcore J.E."/>
            <person name="James T.Y."/>
        </authorList>
    </citation>
    <scope>NUCLEOTIDE SEQUENCE</scope>
    <source>
        <strain evidence="8">JEL0476</strain>
    </source>
</reference>
<evidence type="ECO:0000256" key="4">
    <source>
        <dbReference type="ARBA" id="ARBA00023136"/>
    </source>
</evidence>
<dbReference type="InterPro" id="IPR036513">
    <property type="entry name" value="STAS_dom_sf"/>
</dbReference>
<dbReference type="GO" id="GO:0016020">
    <property type="term" value="C:membrane"/>
    <property type="evidence" value="ECO:0007669"/>
    <property type="project" value="UniProtKB-SubCell"/>
</dbReference>
<dbReference type="EMBL" id="JADGJW010000016">
    <property type="protein sequence ID" value="KAJ3227456.1"/>
    <property type="molecule type" value="Genomic_DNA"/>
</dbReference>
<keyword evidence="3 6" id="KW-1133">Transmembrane helix</keyword>
<accession>A0AAD5Y1M8</accession>
<feature type="transmembrane region" description="Helical" evidence="6">
    <location>
        <begin position="407"/>
        <end position="425"/>
    </location>
</feature>
<feature type="transmembrane region" description="Helical" evidence="6">
    <location>
        <begin position="81"/>
        <end position="101"/>
    </location>
</feature>
<dbReference type="GO" id="GO:0055085">
    <property type="term" value="P:transmembrane transport"/>
    <property type="evidence" value="ECO:0007669"/>
    <property type="project" value="InterPro"/>
</dbReference>
<comment type="caution">
    <text evidence="8">The sequence shown here is derived from an EMBL/GenBank/DDBJ whole genome shotgun (WGS) entry which is preliminary data.</text>
</comment>